<dbReference type="GO" id="GO:0010494">
    <property type="term" value="C:cytoplasmic stress granule"/>
    <property type="evidence" value="ECO:0007669"/>
    <property type="project" value="UniProtKB-SubCell"/>
</dbReference>
<evidence type="ECO:0000256" key="13">
    <source>
        <dbReference type="ARBA" id="ARBA00022884"/>
    </source>
</evidence>
<keyword evidence="8" id="KW-0963">Cytoplasm</keyword>
<evidence type="ECO:0000256" key="3">
    <source>
        <dbReference type="ARBA" id="ARBA00004324"/>
    </source>
</evidence>
<dbReference type="OrthoDB" id="657902at2759"/>
<reference evidence="20 21" key="1">
    <citation type="submission" date="2015-09" db="EMBL/GenBank/DDBJ databases">
        <title>Draft genome of the scarab beetle Oryctes borbonicus.</title>
        <authorList>
            <person name="Meyer J.M."/>
            <person name="Markov G.V."/>
            <person name="Baskaran P."/>
            <person name="Herrmann M."/>
            <person name="Sommer R.J."/>
            <person name="Roedelsperger C."/>
        </authorList>
    </citation>
    <scope>NUCLEOTIDE SEQUENCE [LARGE SCALE GENOMIC DNA]</scope>
    <source>
        <strain evidence="20">OB123</strain>
        <tissue evidence="20">Whole animal</tissue>
    </source>
</reference>
<dbReference type="GO" id="GO:0051028">
    <property type="term" value="P:mRNA transport"/>
    <property type="evidence" value="ECO:0007669"/>
    <property type="project" value="UniProtKB-KW"/>
</dbReference>
<feature type="compositionally biased region" description="Basic and acidic residues" evidence="18">
    <location>
        <begin position="329"/>
        <end position="340"/>
    </location>
</feature>
<dbReference type="AlphaFoldDB" id="A0A0T6B3Q0"/>
<dbReference type="GO" id="GO:0000184">
    <property type="term" value="P:nuclear-transcribed mRNA catabolic process, nonsense-mediated decay"/>
    <property type="evidence" value="ECO:0007669"/>
    <property type="project" value="UniProtKB-KW"/>
</dbReference>
<dbReference type="GO" id="GO:0006417">
    <property type="term" value="P:regulation of translation"/>
    <property type="evidence" value="ECO:0007669"/>
    <property type="project" value="UniProtKB-KW"/>
</dbReference>
<keyword evidence="12" id="KW-0810">Translation regulation</keyword>
<gene>
    <name evidence="20" type="ORF">AMK59_5291</name>
</gene>
<evidence type="ECO:0000256" key="10">
    <source>
        <dbReference type="ARBA" id="ARBA00022728"/>
    </source>
</evidence>
<feature type="compositionally biased region" description="Basic and acidic residues" evidence="18">
    <location>
        <begin position="105"/>
        <end position="157"/>
    </location>
</feature>
<dbReference type="InterPro" id="IPR018545">
    <property type="entry name" value="Btz_dom"/>
</dbReference>
<dbReference type="GO" id="GO:0008380">
    <property type="term" value="P:RNA splicing"/>
    <property type="evidence" value="ECO:0007669"/>
    <property type="project" value="UniProtKB-KW"/>
</dbReference>
<name>A0A0T6B3Q0_9SCAR</name>
<evidence type="ECO:0000256" key="17">
    <source>
        <dbReference type="ARBA" id="ARBA00023273"/>
    </source>
</evidence>
<evidence type="ECO:0000256" key="15">
    <source>
        <dbReference type="ARBA" id="ARBA00023187"/>
    </source>
</evidence>
<feature type="compositionally biased region" description="Low complexity" evidence="18">
    <location>
        <begin position="281"/>
        <end position="292"/>
    </location>
</feature>
<dbReference type="GO" id="GO:0030425">
    <property type="term" value="C:dendrite"/>
    <property type="evidence" value="ECO:0007669"/>
    <property type="project" value="UniProtKB-SubCell"/>
</dbReference>
<keyword evidence="17" id="KW-0966">Cell projection</keyword>
<evidence type="ECO:0000313" key="21">
    <source>
        <dbReference type="Proteomes" id="UP000051574"/>
    </source>
</evidence>
<comment type="similarity">
    <text evidence="5">Belongs to the CASC3 family.</text>
</comment>
<evidence type="ECO:0000256" key="11">
    <source>
        <dbReference type="ARBA" id="ARBA00022816"/>
    </source>
</evidence>
<keyword evidence="13" id="KW-0694">RNA-binding</keyword>
<evidence type="ECO:0000256" key="7">
    <source>
        <dbReference type="ARBA" id="ARBA00022448"/>
    </source>
</evidence>
<evidence type="ECO:0000256" key="9">
    <source>
        <dbReference type="ARBA" id="ARBA00022664"/>
    </source>
</evidence>
<dbReference type="EMBL" id="LJIG01015962">
    <property type="protein sequence ID" value="KRT82028.1"/>
    <property type="molecule type" value="Genomic_DNA"/>
</dbReference>
<accession>A0A0T6B3Q0</accession>
<feature type="compositionally biased region" description="Basic and acidic residues" evidence="18">
    <location>
        <begin position="84"/>
        <end position="96"/>
    </location>
</feature>
<protein>
    <recommendedName>
        <fullName evidence="6">Protein CASC3</fullName>
    </recommendedName>
</protein>
<dbReference type="Proteomes" id="UP000051574">
    <property type="component" value="Unassembled WGS sequence"/>
</dbReference>
<feature type="compositionally biased region" description="Polar residues" evidence="18">
    <location>
        <begin position="1"/>
        <end position="12"/>
    </location>
</feature>
<feature type="region of interest" description="Disordered" evidence="18">
    <location>
        <begin position="572"/>
        <end position="641"/>
    </location>
</feature>
<feature type="domain" description="Btz" evidence="19">
    <location>
        <begin position="69"/>
        <end position="172"/>
    </location>
</feature>
<evidence type="ECO:0000256" key="14">
    <source>
        <dbReference type="ARBA" id="ARBA00023161"/>
    </source>
</evidence>
<keyword evidence="9" id="KW-0507">mRNA processing</keyword>
<keyword evidence="7" id="KW-0813">Transport</keyword>
<dbReference type="Pfam" id="PF09405">
    <property type="entry name" value="Btz"/>
    <property type="match status" value="1"/>
</dbReference>
<dbReference type="GO" id="GO:0048471">
    <property type="term" value="C:perinuclear region of cytoplasm"/>
    <property type="evidence" value="ECO:0007669"/>
    <property type="project" value="UniProtKB-SubCell"/>
</dbReference>
<keyword evidence="15" id="KW-0508">mRNA splicing</keyword>
<evidence type="ECO:0000259" key="19">
    <source>
        <dbReference type="SMART" id="SM01044"/>
    </source>
</evidence>
<evidence type="ECO:0000313" key="20">
    <source>
        <dbReference type="EMBL" id="KRT82028.1"/>
    </source>
</evidence>
<evidence type="ECO:0000256" key="4">
    <source>
        <dbReference type="ARBA" id="ARBA00004556"/>
    </source>
</evidence>
<sequence>MSEGTTSKTNSPVMADNEPDVTPKTTSNGDVVKEPITKTNSADASEYDSADSYSDRENGSISGSMSDGSVIFEREEGDGQESTPAKKVDDDEDKKNPQYIPKRGTFYEHDDRTADDMESPEPDKNDKDSKKKVWQDKKEKWSHDRFNDMEQAPKSRSELIAIYGYDIRNEDGPPRARRRRRYGRGPNKYTRNWEDVDAYGKPTVIRKSNTNTKKRRPKSQGNERDTTDQDSSGQANESQPEMVSPPNEEATEQQQKDERIPDNSTEEKPNLPSPPPPPPQQQQCNHNQQSQPKDTSKQNISPYQNDNRQHQQQHSGKNSRVGTGRVSKPKREITDSDYRGFTKSRQFKSTPANRIRGRNPNANPNNRNIQDVEKDMAKMNIQDGNSGNFKPNTKHNNQRQGSMPPRLQAEQKGSKRYSSIRQRSLPETTNPPFQQHTTYYGNEFNQQNQSPQPQPTTIITNTALHPTTAQLPQIPTQTLPPIPAQVPVTTTPILQAPPQFAAPFTPAPPFLQAGVPPASFIPQQTGPILNYVQGQPQYPQPPYQGYQQPFNAVNQPTELYQPQGGITYYSTQEQQAAQRAAPPKRPKAAIPIVAPPEHRGRGRVNNQAEHSTNTETENNPPPDAVENTTKFEDAAETAAAQ</sequence>
<keyword evidence="21" id="KW-1185">Reference proteome</keyword>
<dbReference type="GO" id="GO:0006397">
    <property type="term" value="P:mRNA processing"/>
    <property type="evidence" value="ECO:0007669"/>
    <property type="project" value="UniProtKB-KW"/>
</dbReference>
<feature type="compositionally biased region" description="Polar residues" evidence="18">
    <location>
        <begin position="416"/>
        <end position="438"/>
    </location>
</feature>
<evidence type="ECO:0000256" key="1">
    <source>
        <dbReference type="ARBA" id="ARBA00004210"/>
    </source>
</evidence>
<keyword evidence="11" id="KW-0509">mRNA transport</keyword>
<keyword evidence="16" id="KW-0539">Nucleus</keyword>
<keyword evidence="10" id="KW-0747">Spliceosome</keyword>
<evidence type="ECO:0000256" key="6">
    <source>
        <dbReference type="ARBA" id="ARBA00019964"/>
    </source>
</evidence>
<feature type="region of interest" description="Disordered" evidence="18">
    <location>
        <begin position="1"/>
        <end position="438"/>
    </location>
</feature>
<feature type="compositionally biased region" description="Polar residues" evidence="18">
    <location>
        <begin position="604"/>
        <end position="618"/>
    </location>
</feature>
<comment type="subcellular location">
    <subcellularLocation>
        <location evidence="2">Cell projection</location>
        <location evidence="2">Dendrite</location>
    </subcellularLocation>
    <subcellularLocation>
        <location evidence="1">Cytoplasm</location>
        <location evidence="1">Stress granule</location>
    </subcellularLocation>
    <subcellularLocation>
        <location evidence="4">Cytoplasm</location>
        <location evidence="4">Perinuclear region</location>
    </subcellularLocation>
    <subcellularLocation>
        <location evidence="3">Nucleus speckle</location>
    </subcellularLocation>
</comment>
<dbReference type="GO" id="GO:0003729">
    <property type="term" value="F:mRNA binding"/>
    <property type="evidence" value="ECO:0007669"/>
    <property type="project" value="InterPro"/>
</dbReference>
<dbReference type="PANTHER" id="PTHR13434">
    <property type="entry name" value="PROTEIN CASC3"/>
    <property type="match status" value="1"/>
</dbReference>
<feature type="compositionally biased region" description="Polar residues" evidence="18">
    <location>
        <begin position="297"/>
        <end position="321"/>
    </location>
</feature>
<comment type="caution">
    <text evidence="20">The sequence shown here is derived from an EMBL/GenBank/DDBJ whole genome shotgun (WGS) entry which is preliminary data.</text>
</comment>
<dbReference type="PANTHER" id="PTHR13434:SF0">
    <property type="entry name" value="PROTEIN CASC3"/>
    <property type="match status" value="1"/>
</dbReference>
<evidence type="ECO:0000256" key="5">
    <source>
        <dbReference type="ARBA" id="ARBA00009548"/>
    </source>
</evidence>
<evidence type="ECO:0000256" key="12">
    <source>
        <dbReference type="ARBA" id="ARBA00022845"/>
    </source>
</evidence>
<evidence type="ECO:0000256" key="8">
    <source>
        <dbReference type="ARBA" id="ARBA00022490"/>
    </source>
</evidence>
<organism evidence="20 21">
    <name type="scientific">Oryctes borbonicus</name>
    <dbReference type="NCBI Taxonomy" id="1629725"/>
    <lineage>
        <taxon>Eukaryota</taxon>
        <taxon>Metazoa</taxon>
        <taxon>Ecdysozoa</taxon>
        <taxon>Arthropoda</taxon>
        <taxon>Hexapoda</taxon>
        <taxon>Insecta</taxon>
        <taxon>Pterygota</taxon>
        <taxon>Neoptera</taxon>
        <taxon>Endopterygota</taxon>
        <taxon>Coleoptera</taxon>
        <taxon>Polyphaga</taxon>
        <taxon>Scarabaeiformia</taxon>
        <taxon>Scarabaeidae</taxon>
        <taxon>Dynastinae</taxon>
        <taxon>Oryctes</taxon>
    </lineage>
</organism>
<dbReference type="GO" id="GO:0016607">
    <property type="term" value="C:nuclear speck"/>
    <property type="evidence" value="ECO:0007669"/>
    <property type="project" value="UniProtKB-SubCell"/>
</dbReference>
<feature type="compositionally biased region" description="Pro residues" evidence="18">
    <location>
        <begin position="271"/>
        <end position="280"/>
    </location>
</feature>
<keyword evidence="14" id="KW-0866">Nonsense-mediated mRNA decay</keyword>
<feature type="compositionally biased region" description="Polar residues" evidence="18">
    <location>
        <begin position="229"/>
        <end position="241"/>
    </location>
</feature>
<feature type="compositionally biased region" description="Polar residues" evidence="18">
    <location>
        <begin position="382"/>
        <end position="391"/>
    </location>
</feature>
<dbReference type="GO" id="GO:0005681">
    <property type="term" value="C:spliceosomal complex"/>
    <property type="evidence" value="ECO:0007669"/>
    <property type="project" value="UniProtKB-KW"/>
</dbReference>
<evidence type="ECO:0000256" key="2">
    <source>
        <dbReference type="ARBA" id="ARBA00004279"/>
    </source>
</evidence>
<evidence type="ECO:0000256" key="16">
    <source>
        <dbReference type="ARBA" id="ARBA00023242"/>
    </source>
</evidence>
<evidence type="ECO:0000256" key="18">
    <source>
        <dbReference type="SAM" id="MobiDB-lite"/>
    </source>
</evidence>
<dbReference type="SMART" id="SM01044">
    <property type="entry name" value="Btz"/>
    <property type="match status" value="1"/>
</dbReference>
<feature type="compositionally biased region" description="Basic and acidic residues" evidence="18">
    <location>
        <begin position="254"/>
        <end position="269"/>
    </location>
</feature>
<dbReference type="InterPro" id="IPR028544">
    <property type="entry name" value="CASC3"/>
</dbReference>
<feature type="compositionally biased region" description="Low complexity" evidence="18">
    <location>
        <begin position="351"/>
        <end position="369"/>
    </location>
</feature>
<dbReference type="GO" id="GO:0035145">
    <property type="term" value="C:exon-exon junction complex"/>
    <property type="evidence" value="ECO:0007669"/>
    <property type="project" value="InterPro"/>
</dbReference>
<proteinExistence type="inferred from homology"/>